<evidence type="ECO:0008006" key="7">
    <source>
        <dbReference type="Google" id="ProtNLM"/>
    </source>
</evidence>
<dbReference type="GO" id="GO:0006751">
    <property type="term" value="P:glutathione catabolic process"/>
    <property type="evidence" value="ECO:0007669"/>
    <property type="project" value="InterPro"/>
</dbReference>
<feature type="binding site" evidence="3">
    <location>
        <position position="459"/>
    </location>
    <ligand>
        <name>L-glutamate</name>
        <dbReference type="ChEBI" id="CHEBI:29985"/>
    </ligand>
</feature>
<dbReference type="KEGG" id="tut:107369183"/>
<evidence type="ECO:0000256" key="1">
    <source>
        <dbReference type="ARBA" id="ARBA00084097"/>
    </source>
</evidence>
<dbReference type="OMA" id="APACTTH"/>
<protein>
    <recommendedName>
        <fullName evidence="7">Gamma-glutamyltransferase</fullName>
    </recommendedName>
</protein>
<dbReference type="PANTHER" id="PTHR11686">
    <property type="entry name" value="GAMMA GLUTAMYL TRANSPEPTIDASE"/>
    <property type="match status" value="1"/>
</dbReference>
<dbReference type="EnsemblMetazoa" id="tetur30g00840.1">
    <property type="protein sequence ID" value="tetur30g00840.1"/>
    <property type="gene ID" value="tetur30g00840"/>
</dbReference>
<keyword evidence="4" id="KW-0812">Transmembrane</keyword>
<keyword evidence="1" id="KW-0800">Toxin</keyword>
<dbReference type="Gene3D" id="1.10.246.130">
    <property type="match status" value="1"/>
</dbReference>
<dbReference type="InterPro" id="IPR029055">
    <property type="entry name" value="Ntn_hydrolases_N"/>
</dbReference>
<dbReference type="InterPro" id="IPR043137">
    <property type="entry name" value="GGT_ssub_C"/>
</dbReference>
<dbReference type="Pfam" id="PF01019">
    <property type="entry name" value="G_glu_transpept"/>
    <property type="match status" value="1"/>
</dbReference>
<dbReference type="AlphaFoldDB" id="T1L0I9"/>
<feature type="binding site" evidence="3">
    <location>
        <position position="510"/>
    </location>
    <ligand>
        <name>L-glutamate</name>
        <dbReference type="ChEBI" id="CHEBI:29985"/>
    </ligand>
</feature>
<dbReference type="PANTHER" id="PTHR11686:SF9">
    <property type="entry name" value="RE13973P"/>
    <property type="match status" value="1"/>
</dbReference>
<keyword evidence="4" id="KW-0472">Membrane</keyword>
<dbReference type="InterPro" id="IPR000101">
    <property type="entry name" value="GGT_peptidase"/>
</dbReference>
<dbReference type="HOGENOM" id="CLU_014813_4_1_1"/>
<feature type="binding site" evidence="3">
    <location>
        <begin position="487"/>
        <end position="488"/>
    </location>
    <ligand>
        <name>L-glutamate</name>
        <dbReference type="ChEBI" id="CHEBI:29985"/>
    </ligand>
</feature>
<gene>
    <name evidence="5" type="primary">107369183</name>
</gene>
<keyword evidence="1" id="KW-1199">Hemostasis impairing toxin</keyword>
<dbReference type="GO" id="GO:0005886">
    <property type="term" value="C:plasma membrane"/>
    <property type="evidence" value="ECO:0007669"/>
    <property type="project" value="TreeGrafter"/>
</dbReference>
<dbReference type="STRING" id="32264.T1L0I9"/>
<dbReference type="InterPro" id="IPR043138">
    <property type="entry name" value="GGT_lsub"/>
</dbReference>
<dbReference type="OrthoDB" id="1081007at2759"/>
<dbReference type="EMBL" id="CAEY01000867">
    <property type="status" value="NOT_ANNOTATED_CDS"/>
    <property type="molecule type" value="Genomic_DNA"/>
</dbReference>
<feature type="transmembrane region" description="Helical" evidence="4">
    <location>
        <begin position="29"/>
        <end position="50"/>
    </location>
</feature>
<evidence type="ECO:0000256" key="4">
    <source>
        <dbReference type="SAM" id="Phobius"/>
    </source>
</evidence>
<name>T1L0I9_TETUR</name>
<evidence type="ECO:0000256" key="2">
    <source>
        <dbReference type="PIRSR" id="PIRSR600101-1"/>
    </source>
</evidence>
<dbReference type="FunFam" id="1.10.246.130:FF:000001">
    <property type="entry name" value="Gamma-glutamyltransferase 5 isoform 1"/>
    <property type="match status" value="1"/>
</dbReference>
<dbReference type="SUPFAM" id="SSF56235">
    <property type="entry name" value="N-terminal nucleophile aminohydrolases (Ntn hydrolases)"/>
    <property type="match status" value="1"/>
</dbReference>
<dbReference type="eggNOG" id="KOG2410">
    <property type="taxonomic scope" value="Eukaryota"/>
</dbReference>
<reference evidence="5" key="2">
    <citation type="submission" date="2015-06" db="UniProtKB">
        <authorList>
            <consortium name="EnsemblMetazoa"/>
        </authorList>
    </citation>
    <scope>IDENTIFICATION</scope>
</reference>
<accession>T1L0I9</accession>
<evidence type="ECO:0000313" key="6">
    <source>
        <dbReference type="Proteomes" id="UP000015104"/>
    </source>
</evidence>
<dbReference type="FunFam" id="3.60.20.40:FF:000001">
    <property type="entry name" value="Gamma-glutamyltranspeptidase 1"/>
    <property type="match status" value="1"/>
</dbReference>
<dbReference type="NCBIfam" id="TIGR00066">
    <property type="entry name" value="g_glut_trans"/>
    <property type="match status" value="1"/>
</dbReference>
<feature type="binding site" evidence="3">
    <location>
        <position position="141"/>
    </location>
    <ligand>
        <name>L-glutamate</name>
        <dbReference type="ChEBI" id="CHEBI:29985"/>
    </ligand>
</feature>
<sequence>MTCFGLCGDSLGKSGLYKSSSNQRHIHRLLLALLTVLIVVAVVLFVTLYASSSFTQVNFLGKHTSSQPLGVYQHAAVSTDGPGCAKYGRQMLERNGTAMDALISVLLCMGVVIPESLGLGGGLFIVYYKRDENQAWVIDGRETAPAAATADMFAADPKSASKGPLSMGVPGELAAYWEAHKKFGSLSWDQLFEGAIDIASNGFPIHDHLYTAYLNNQLVHNSTLLKNLFTNPATGKFYEMNEIMKRPDLVPTFETLAKNGVDEFYRGSMAKTLVNEIREAGGIITEQDFANYKANVYQAVNISLSNGMKLYSNDLPGSGPLLGFMLNTFLELGIKKNVGQSLEDSVTYYHRFVEIFKHAYAQRTRLEDRSFNRIEPQLKRLLSPEFVKTVAARINDERTYPQTYYSSLVSLAKDQGTSHVSIVDKYGNAASASSTINAYFGGGVMSQSTGIIFNNEMDDFSSPNITNQYGLPPTEFNKIEPGKRPLSSMCPAVIVDESGEVRIAIGASGGAQITSSVALNIARNQFLGEDLKSTIDAPRIHHQFSPNVIKYESDFPKNILAELQDRGHKVEVITGRSSIVMAVARTADGKLTANSDYRKGGSIDGY</sequence>
<organism evidence="5 6">
    <name type="scientific">Tetranychus urticae</name>
    <name type="common">Two-spotted spider mite</name>
    <dbReference type="NCBI Taxonomy" id="32264"/>
    <lineage>
        <taxon>Eukaryota</taxon>
        <taxon>Metazoa</taxon>
        <taxon>Ecdysozoa</taxon>
        <taxon>Arthropoda</taxon>
        <taxon>Chelicerata</taxon>
        <taxon>Arachnida</taxon>
        <taxon>Acari</taxon>
        <taxon>Acariformes</taxon>
        <taxon>Trombidiformes</taxon>
        <taxon>Prostigmata</taxon>
        <taxon>Eleutherengona</taxon>
        <taxon>Raphignathae</taxon>
        <taxon>Tetranychoidea</taxon>
        <taxon>Tetranychidae</taxon>
        <taxon>Tetranychus</taxon>
    </lineage>
</organism>
<dbReference type="Proteomes" id="UP000015104">
    <property type="component" value="Unassembled WGS sequence"/>
</dbReference>
<reference evidence="6" key="1">
    <citation type="submission" date="2011-08" db="EMBL/GenBank/DDBJ databases">
        <authorList>
            <person name="Rombauts S."/>
        </authorList>
    </citation>
    <scope>NUCLEOTIDE SEQUENCE</scope>
    <source>
        <strain evidence="6">London</strain>
    </source>
</reference>
<keyword evidence="4" id="KW-1133">Transmembrane helix</keyword>
<dbReference type="Gene3D" id="3.60.20.40">
    <property type="match status" value="1"/>
</dbReference>
<dbReference type="PRINTS" id="PR01210">
    <property type="entry name" value="GGTRANSPTASE"/>
</dbReference>
<feature type="active site" description="Nucleophile" evidence="2">
    <location>
        <position position="417"/>
    </location>
</feature>
<evidence type="ECO:0000256" key="3">
    <source>
        <dbReference type="PIRSR" id="PIRSR600101-2"/>
    </source>
</evidence>
<evidence type="ECO:0000313" key="5">
    <source>
        <dbReference type="EnsemblMetazoa" id="tetur30g00840.1"/>
    </source>
</evidence>
<feature type="binding site" evidence="3">
    <location>
        <begin position="435"/>
        <end position="437"/>
    </location>
    <ligand>
        <name>L-glutamate</name>
        <dbReference type="ChEBI" id="CHEBI:29985"/>
    </ligand>
</feature>
<keyword evidence="6" id="KW-1185">Reference proteome</keyword>
<proteinExistence type="predicted"/>
<dbReference type="GO" id="GO:0036374">
    <property type="term" value="F:glutathione hydrolase activity"/>
    <property type="evidence" value="ECO:0007669"/>
    <property type="project" value="InterPro"/>
</dbReference>
<keyword evidence="1" id="KW-1202">Platelet aggregation activating toxin</keyword>